<protein>
    <submittedName>
        <fullName evidence="2">Unannotated protein</fullName>
    </submittedName>
</protein>
<feature type="transmembrane region" description="Helical" evidence="1">
    <location>
        <begin position="166"/>
        <end position="187"/>
    </location>
</feature>
<feature type="transmembrane region" description="Helical" evidence="1">
    <location>
        <begin position="95"/>
        <end position="115"/>
    </location>
</feature>
<keyword evidence="1" id="KW-1133">Transmembrane helix</keyword>
<evidence type="ECO:0000256" key="1">
    <source>
        <dbReference type="SAM" id="Phobius"/>
    </source>
</evidence>
<organism evidence="2">
    <name type="scientific">freshwater metagenome</name>
    <dbReference type="NCBI Taxonomy" id="449393"/>
    <lineage>
        <taxon>unclassified sequences</taxon>
        <taxon>metagenomes</taxon>
        <taxon>ecological metagenomes</taxon>
    </lineage>
</organism>
<proteinExistence type="predicted"/>
<name>A0A6J6WEZ5_9ZZZZ</name>
<feature type="transmembrane region" description="Helical" evidence="1">
    <location>
        <begin position="127"/>
        <end position="154"/>
    </location>
</feature>
<sequence>MQSKARAIIALAIIASLFSFLKFSHCESSGWATPDQYIHACYSDIPALFGERGLSKGDWAYANGGDSVEYPVVTGVVMWALANVTPHGDDAVKNYFNINIFFIALLLILTSLIIYKLKPEFSYLYPIAPAGIASLYINWDLWAIISMVGAIYWFDRKKLDLSALALGISISTKFMPIFLLFPIAFIFLRRYQLKGALRYLFICALTFAAINLPVYLTTPEGWLRFYQLNLTRGSDWGSLWYALTALGISLENLNYLSILILLAGFAAIAIYMLELRNVPSLASLSFIVLATVMCASKVYSPQYVLWLTPLAVIALIDKRDLHAFWIWQGAEFIYHIAIWQHLATVTGAKFGLPLYGYALITLLRIAATIYLVAIFVRRGLAGGTQGPLAHRSLREFLFDSASAYP</sequence>
<evidence type="ECO:0000313" key="2">
    <source>
        <dbReference type="EMBL" id="CAB4783120.1"/>
    </source>
</evidence>
<dbReference type="EMBL" id="CAEZZY010000103">
    <property type="protein sequence ID" value="CAB4783120.1"/>
    <property type="molecule type" value="Genomic_DNA"/>
</dbReference>
<accession>A0A6J6WEZ5</accession>
<feature type="transmembrane region" description="Helical" evidence="1">
    <location>
        <begin position="280"/>
        <end position="299"/>
    </location>
</feature>
<gene>
    <name evidence="2" type="ORF">UFOPK2928_00919</name>
</gene>
<feature type="transmembrane region" description="Helical" evidence="1">
    <location>
        <begin position="253"/>
        <end position="273"/>
    </location>
</feature>
<keyword evidence="1" id="KW-0472">Membrane</keyword>
<reference evidence="2" key="1">
    <citation type="submission" date="2020-05" db="EMBL/GenBank/DDBJ databases">
        <authorList>
            <person name="Chiriac C."/>
            <person name="Salcher M."/>
            <person name="Ghai R."/>
            <person name="Kavagutti S V."/>
        </authorList>
    </citation>
    <scope>NUCLEOTIDE SEQUENCE</scope>
</reference>
<keyword evidence="1" id="KW-0812">Transmembrane</keyword>
<feature type="transmembrane region" description="Helical" evidence="1">
    <location>
        <begin position="354"/>
        <end position="376"/>
    </location>
</feature>
<feature type="transmembrane region" description="Helical" evidence="1">
    <location>
        <begin position="199"/>
        <end position="216"/>
    </location>
</feature>
<dbReference type="AlphaFoldDB" id="A0A6J6WEZ5"/>